<feature type="signal peptide" evidence="1">
    <location>
        <begin position="1"/>
        <end position="21"/>
    </location>
</feature>
<dbReference type="AlphaFoldDB" id="A0A812TLI4"/>
<dbReference type="EMBL" id="CAJNJA010025352">
    <property type="protein sequence ID" value="CAE7541532.1"/>
    <property type="molecule type" value="Genomic_DNA"/>
</dbReference>
<accession>A0A812TLI4</accession>
<keyword evidence="1" id="KW-0732">Signal</keyword>
<evidence type="ECO:0000313" key="2">
    <source>
        <dbReference type="EMBL" id="CAE7541532.1"/>
    </source>
</evidence>
<name>A0A812TLI4_9DINO</name>
<organism evidence="2 3">
    <name type="scientific">Symbiodinium necroappetens</name>
    <dbReference type="NCBI Taxonomy" id="1628268"/>
    <lineage>
        <taxon>Eukaryota</taxon>
        <taxon>Sar</taxon>
        <taxon>Alveolata</taxon>
        <taxon>Dinophyceae</taxon>
        <taxon>Suessiales</taxon>
        <taxon>Symbiodiniaceae</taxon>
        <taxon>Symbiodinium</taxon>
    </lineage>
</organism>
<evidence type="ECO:0000313" key="3">
    <source>
        <dbReference type="Proteomes" id="UP000601435"/>
    </source>
</evidence>
<proteinExistence type="predicted"/>
<protein>
    <submittedName>
        <fullName evidence="2">Uncharacterized protein</fullName>
    </submittedName>
</protein>
<keyword evidence="3" id="KW-1185">Reference proteome</keyword>
<gene>
    <name evidence="2" type="ORF">SNEC2469_LOCUS15588</name>
</gene>
<dbReference type="OrthoDB" id="426718at2759"/>
<evidence type="ECO:0000256" key="1">
    <source>
        <dbReference type="SAM" id="SignalP"/>
    </source>
</evidence>
<sequence length="457" mass="51484">MRRCFARSLLAWIGLHCQVSCVPRESPLFDPELHVPDMSSSEAVPQADRRESEKGCHWTSRLKFELCGEDNCHESEILALDFQRKSWDFYEGRSTAPPLEEAAFIMSMPPEEMHGAFELCPGMVITGLLLAAEAMLFSMPPSDRNPLQMAKSYLQFLFASSREEYDTLISMWPVLQGQRRAEDANSRLSAGHQPSVDVVIARCGTTLRWLWSLPLPSQARVFIYSKCDVKAEDLQKQLEGIVGRVAQVVEVPLTDMAGWMTGECTAYLRHLLSGLAGSGPVNGLADYTIFLHDDAPRHLKQEFLSIVFRSISLGTYNVSFLNLAHERYVSAVTPCLKQLYTMVMGRQLAGRLSTYCCGHFVVKSSRLHEIPLEPLRRLYAAVEAGTYTAQAGGPCEVANMPCYVVEYLWHAVHGEPDELPWRSEDIRLPLALRYEGGRETRLPSPLRFSQYMKLQSI</sequence>
<feature type="chain" id="PRO_5032789982" evidence="1">
    <location>
        <begin position="22"/>
        <end position="457"/>
    </location>
</feature>
<comment type="caution">
    <text evidence="2">The sequence shown here is derived from an EMBL/GenBank/DDBJ whole genome shotgun (WGS) entry which is preliminary data.</text>
</comment>
<reference evidence="2" key="1">
    <citation type="submission" date="2021-02" db="EMBL/GenBank/DDBJ databases">
        <authorList>
            <person name="Dougan E. K."/>
            <person name="Rhodes N."/>
            <person name="Thang M."/>
            <person name="Chan C."/>
        </authorList>
    </citation>
    <scope>NUCLEOTIDE SEQUENCE</scope>
</reference>
<dbReference type="Proteomes" id="UP000601435">
    <property type="component" value="Unassembled WGS sequence"/>
</dbReference>